<evidence type="ECO:0000313" key="2">
    <source>
        <dbReference type="EMBL" id="KDQ10941.1"/>
    </source>
</evidence>
<accession>A0A067MHB7</accession>
<protein>
    <submittedName>
        <fullName evidence="2">Uncharacterized protein</fullName>
    </submittedName>
</protein>
<dbReference type="HOGENOM" id="CLU_1570379_0_0_1"/>
<keyword evidence="3" id="KW-1185">Reference proteome</keyword>
<proteinExistence type="predicted"/>
<organism evidence="2 3">
    <name type="scientific">Botryobasidium botryosum (strain FD-172 SS1)</name>
    <dbReference type="NCBI Taxonomy" id="930990"/>
    <lineage>
        <taxon>Eukaryota</taxon>
        <taxon>Fungi</taxon>
        <taxon>Dikarya</taxon>
        <taxon>Basidiomycota</taxon>
        <taxon>Agaricomycotina</taxon>
        <taxon>Agaricomycetes</taxon>
        <taxon>Cantharellales</taxon>
        <taxon>Botryobasidiaceae</taxon>
        <taxon>Botryobasidium</taxon>
    </lineage>
</organism>
<keyword evidence="1" id="KW-1133">Transmembrane helix</keyword>
<evidence type="ECO:0000313" key="3">
    <source>
        <dbReference type="Proteomes" id="UP000027195"/>
    </source>
</evidence>
<keyword evidence="1" id="KW-0812">Transmembrane</keyword>
<sequence length="170" mass="18825">MYAGFQFNFPASTPPVLSPLAFLSLALVPGYIVLNPRERSVQVDMAAQTHIANYIEISYGLSKSTALKYIPAAVEQWGRFRQPDGGGTIRGKDVVRQSEGSATRNASTIKFTALVKSITKRARNRKPIFEASVFYGEAPDFLHSPLFHPSRRQHLPAHTSPSRPRLSVQT</sequence>
<name>A0A067MHB7_BOTB1</name>
<dbReference type="InParanoid" id="A0A067MHB7"/>
<dbReference type="EMBL" id="KL198062">
    <property type="protein sequence ID" value="KDQ10941.1"/>
    <property type="molecule type" value="Genomic_DNA"/>
</dbReference>
<dbReference type="Proteomes" id="UP000027195">
    <property type="component" value="Unassembled WGS sequence"/>
</dbReference>
<evidence type="ECO:0000256" key="1">
    <source>
        <dbReference type="SAM" id="Phobius"/>
    </source>
</evidence>
<gene>
    <name evidence="2" type="ORF">BOTBODRAFT_468787</name>
</gene>
<keyword evidence="1" id="KW-0472">Membrane</keyword>
<feature type="transmembrane region" description="Helical" evidence="1">
    <location>
        <begin position="16"/>
        <end position="34"/>
    </location>
</feature>
<dbReference type="AlphaFoldDB" id="A0A067MHB7"/>
<reference evidence="3" key="1">
    <citation type="journal article" date="2014" name="Proc. Natl. Acad. Sci. U.S.A.">
        <title>Extensive sampling of basidiomycete genomes demonstrates inadequacy of the white-rot/brown-rot paradigm for wood decay fungi.</title>
        <authorList>
            <person name="Riley R."/>
            <person name="Salamov A.A."/>
            <person name="Brown D.W."/>
            <person name="Nagy L.G."/>
            <person name="Floudas D."/>
            <person name="Held B.W."/>
            <person name="Levasseur A."/>
            <person name="Lombard V."/>
            <person name="Morin E."/>
            <person name="Otillar R."/>
            <person name="Lindquist E.A."/>
            <person name="Sun H."/>
            <person name="LaButti K.M."/>
            <person name="Schmutz J."/>
            <person name="Jabbour D."/>
            <person name="Luo H."/>
            <person name="Baker S.E."/>
            <person name="Pisabarro A.G."/>
            <person name="Walton J.D."/>
            <person name="Blanchette R.A."/>
            <person name="Henrissat B."/>
            <person name="Martin F."/>
            <person name="Cullen D."/>
            <person name="Hibbett D.S."/>
            <person name="Grigoriev I.V."/>
        </authorList>
    </citation>
    <scope>NUCLEOTIDE SEQUENCE [LARGE SCALE GENOMIC DNA]</scope>
    <source>
        <strain evidence="3">FD-172 SS1</strain>
    </source>
</reference>